<accession>G7W3L4</accession>
<dbReference type="GO" id="GO:0003700">
    <property type="term" value="F:DNA-binding transcription factor activity"/>
    <property type="evidence" value="ECO:0007669"/>
    <property type="project" value="InterPro"/>
</dbReference>
<evidence type="ECO:0000259" key="2">
    <source>
        <dbReference type="PROSITE" id="PS50937"/>
    </source>
</evidence>
<dbReference type="GO" id="GO:0003677">
    <property type="term" value="F:DNA binding"/>
    <property type="evidence" value="ECO:0007669"/>
    <property type="project" value="UniProtKB-KW"/>
</dbReference>
<sequence>MGDSFSIKQVSQKTGLTEDALRYYEKIGLLPPPKRKKNGHRVYSIEDTEVMKLIICLKKTGMSLEDMKAYVPLSYKEDVTSVPEVNALLQNYRQKVIGQIADLQRIVGFIDHKLNNQHSLLETDAAAHTTDKE</sequence>
<dbReference type="AlphaFoldDB" id="G7W3L4"/>
<name>G7W3L4_PAETH</name>
<dbReference type="PROSITE" id="PS50937">
    <property type="entry name" value="HTH_MERR_2"/>
    <property type="match status" value="1"/>
</dbReference>
<dbReference type="InterPro" id="IPR000551">
    <property type="entry name" value="MerR-type_HTH_dom"/>
</dbReference>
<proteinExistence type="predicted"/>
<dbReference type="KEGG" id="pta:HPL003_06690"/>
<dbReference type="eggNOG" id="COG0789">
    <property type="taxonomic scope" value="Bacteria"/>
</dbReference>
<organism evidence="3 4">
    <name type="scientific">Paenibacillus terrae (strain HPL-003)</name>
    <dbReference type="NCBI Taxonomy" id="985665"/>
    <lineage>
        <taxon>Bacteria</taxon>
        <taxon>Bacillati</taxon>
        <taxon>Bacillota</taxon>
        <taxon>Bacilli</taxon>
        <taxon>Bacillales</taxon>
        <taxon>Paenibacillaceae</taxon>
        <taxon>Paenibacillus</taxon>
    </lineage>
</organism>
<dbReference type="SMART" id="SM00422">
    <property type="entry name" value="HTH_MERR"/>
    <property type="match status" value="1"/>
</dbReference>
<evidence type="ECO:0000313" key="3">
    <source>
        <dbReference type="EMBL" id="AET58101.1"/>
    </source>
</evidence>
<dbReference type="CDD" id="cd01109">
    <property type="entry name" value="HTH_YyaN"/>
    <property type="match status" value="1"/>
</dbReference>
<dbReference type="EMBL" id="CP003107">
    <property type="protein sequence ID" value="AET58101.1"/>
    <property type="molecule type" value="Genomic_DNA"/>
</dbReference>
<dbReference type="InterPro" id="IPR047057">
    <property type="entry name" value="MerR_fam"/>
</dbReference>
<reference key="2">
    <citation type="submission" date="2011-11" db="EMBL/GenBank/DDBJ databases">
        <authorList>
            <person name="Shin S.H."/>
            <person name="Kim S."/>
            <person name="Kim J.Y."/>
        </authorList>
    </citation>
    <scope>NUCLEOTIDE SEQUENCE</scope>
    <source>
        <strain>HPL-003</strain>
    </source>
</reference>
<dbReference type="OrthoDB" id="9811174at2"/>
<evidence type="ECO:0000313" key="4">
    <source>
        <dbReference type="Proteomes" id="UP000005876"/>
    </source>
</evidence>
<dbReference type="STRING" id="985665.HPL003_06690"/>
<dbReference type="InterPro" id="IPR009061">
    <property type="entry name" value="DNA-bd_dom_put_sf"/>
</dbReference>
<reference evidence="3 4" key="3">
    <citation type="journal article" date="2012" name="J. Bacteriol.">
        <title>Genome Sequence of Paenibacillus terrae HPL-003, a Xylanase-Producing Bacterium Isolated from Soil Found in Forest Residue.</title>
        <authorList>
            <person name="Shin S.H."/>
            <person name="Kim S."/>
            <person name="Kim J.Y."/>
            <person name="Song H.Y."/>
            <person name="Cho S.J."/>
            <person name="Kim D.R."/>
            <person name="Lee K.I."/>
            <person name="Lim H.K."/>
            <person name="Park N.J."/>
            <person name="Hwang I.T."/>
            <person name="Yang K.S."/>
        </authorList>
    </citation>
    <scope>NUCLEOTIDE SEQUENCE [LARGE SCALE GENOMIC DNA]</scope>
    <source>
        <strain evidence="3 4">HPL-003</strain>
    </source>
</reference>
<feature type="domain" description="HTH merR-type" evidence="2">
    <location>
        <begin position="4"/>
        <end position="73"/>
    </location>
</feature>
<dbReference type="RefSeq" id="WP_014278850.1">
    <property type="nucleotide sequence ID" value="NC_016641.1"/>
</dbReference>
<evidence type="ECO:0000256" key="1">
    <source>
        <dbReference type="ARBA" id="ARBA00023125"/>
    </source>
</evidence>
<dbReference type="Proteomes" id="UP000005876">
    <property type="component" value="Chromosome"/>
</dbReference>
<dbReference type="SUPFAM" id="SSF46955">
    <property type="entry name" value="Putative DNA-binding domain"/>
    <property type="match status" value="1"/>
</dbReference>
<dbReference type="HOGENOM" id="CLU_060077_8_0_9"/>
<dbReference type="PANTHER" id="PTHR30204:SF83">
    <property type="entry name" value="TRANSCRIPTIONAL REGULATOR, MERR FAMILY"/>
    <property type="match status" value="1"/>
</dbReference>
<protein>
    <submittedName>
        <fullName evidence="3">MerR family transcriptional regulator</fullName>
    </submittedName>
</protein>
<gene>
    <name evidence="3" type="ordered locus">HPL003_06690</name>
</gene>
<reference evidence="4" key="1">
    <citation type="submission" date="2011-11" db="EMBL/GenBank/DDBJ databases">
        <title>Complete sequence of Paenibacillus terrae HPL-003.</title>
        <authorList>
            <person name="Shin S.H."/>
            <person name="Kim S."/>
            <person name="Kim J.Y."/>
        </authorList>
    </citation>
    <scope>NUCLEOTIDE SEQUENCE [LARGE SCALE GENOMIC DNA]</scope>
    <source>
        <strain evidence="4">HPL-003</strain>
    </source>
</reference>
<dbReference type="Gene3D" id="1.10.1660.10">
    <property type="match status" value="1"/>
</dbReference>
<dbReference type="PANTHER" id="PTHR30204">
    <property type="entry name" value="REDOX-CYCLING DRUG-SENSING TRANSCRIPTIONAL ACTIVATOR SOXR"/>
    <property type="match status" value="1"/>
</dbReference>
<dbReference type="Pfam" id="PF13411">
    <property type="entry name" value="MerR_1"/>
    <property type="match status" value="1"/>
</dbReference>
<keyword evidence="1" id="KW-0238">DNA-binding</keyword>